<sequence length="145" mass="15753">MKVFRETELQVSRPTTATRSRSRVRTHGDLQSAMVRVKSRGGRMSIAAVAAEAGVTPALIHNTYPDIAEAIRTEAGRSTRRQLDAKAAELAKVGASLRELRRQLHEANADIAKLASINESLRQEAALLRDGAKGHAAIFSSLKKI</sequence>
<name>A0A250DFS5_9BURK</name>
<accession>A0A250DFS5</accession>
<dbReference type="Proteomes" id="UP000217154">
    <property type="component" value="Chromosome"/>
</dbReference>
<dbReference type="KEGG" id="vbo:CKY39_07735"/>
<evidence type="ECO:0000313" key="4">
    <source>
        <dbReference type="Proteomes" id="UP000217154"/>
    </source>
</evidence>
<dbReference type="AlphaFoldDB" id="A0A250DFS5"/>
<gene>
    <name evidence="3" type="ORF">CKY39_07735</name>
</gene>
<dbReference type="EMBL" id="CP023284">
    <property type="protein sequence ID" value="ATA53114.1"/>
    <property type="molecule type" value="Genomic_DNA"/>
</dbReference>
<proteinExistence type="predicted"/>
<protein>
    <submittedName>
        <fullName evidence="3">TetR family transcriptional regulator</fullName>
    </submittedName>
</protein>
<keyword evidence="1" id="KW-0175">Coiled coil</keyword>
<reference evidence="3 4" key="1">
    <citation type="submission" date="2017-09" db="EMBL/GenBank/DDBJ databases">
        <title>The diverse metabolic capabilities of V. boronicumulans make it an excellent choice for continued studies on novel biodegradation.</title>
        <authorList>
            <person name="Sun S."/>
        </authorList>
    </citation>
    <scope>NUCLEOTIDE SEQUENCE [LARGE SCALE GENOMIC DNA]</scope>
    <source>
        <strain evidence="3 4">J1</strain>
    </source>
</reference>
<evidence type="ECO:0000256" key="1">
    <source>
        <dbReference type="SAM" id="Coils"/>
    </source>
</evidence>
<feature type="region of interest" description="Disordered" evidence="2">
    <location>
        <begin position="1"/>
        <end position="25"/>
    </location>
</feature>
<organism evidence="3 4">
    <name type="scientific">Variovorax boronicumulans</name>
    <dbReference type="NCBI Taxonomy" id="436515"/>
    <lineage>
        <taxon>Bacteria</taxon>
        <taxon>Pseudomonadati</taxon>
        <taxon>Pseudomonadota</taxon>
        <taxon>Betaproteobacteria</taxon>
        <taxon>Burkholderiales</taxon>
        <taxon>Comamonadaceae</taxon>
        <taxon>Variovorax</taxon>
    </lineage>
</organism>
<evidence type="ECO:0000256" key="2">
    <source>
        <dbReference type="SAM" id="MobiDB-lite"/>
    </source>
</evidence>
<dbReference type="Gene3D" id="1.10.357.10">
    <property type="entry name" value="Tetracycline Repressor, domain 2"/>
    <property type="match status" value="1"/>
</dbReference>
<evidence type="ECO:0000313" key="3">
    <source>
        <dbReference type="EMBL" id="ATA53114.1"/>
    </source>
</evidence>
<feature type="coiled-coil region" evidence="1">
    <location>
        <begin position="83"/>
        <end position="124"/>
    </location>
</feature>